<protein>
    <recommendedName>
        <fullName evidence="3">DUF1871 domain-containing protein</fullName>
    </recommendedName>
</protein>
<accession>A0A1C7DMI0</accession>
<organism evidence="1 2">
    <name type="scientific">Planococcus halocryophilus</name>
    <dbReference type="NCBI Taxonomy" id="1215089"/>
    <lineage>
        <taxon>Bacteria</taxon>
        <taxon>Bacillati</taxon>
        <taxon>Bacillota</taxon>
        <taxon>Bacilli</taxon>
        <taxon>Bacillales</taxon>
        <taxon>Caryophanaceae</taxon>
        <taxon>Planococcus</taxon>
    </lineage>
</organism>
<evidence type="ECO:0000313" key="1">
    <source>
        <dbReference type="EMBL" id="ANU12602.1"/>
    </source>
</evidence>
<keyword evidence="2" id="KW-1185">Reference proteome</keyword>
<gene>
    <name evidence="1" type="ORF">BBI08_01465</name>
</gene>
<dbReference type="InterPro" id="IPR023162">
    <property type="entry name" value="Apc36109-like_dom_sf"/>
</dbReference>
<name>A0A1C7DMI0_9BACL</name>
<proteinExistence type="predicted"/>
<dbReference type="AlphaFoldDB" id="A0A1C7DMI0"/>
<reference evidence="1" key="1">
    <citation type="submission" date="2016-10" db="EMBL/GenBank/DDBJ databases">
        <authorList>
            <person name="de Groot N.N."/>
        </authorList>
    </citation>
    <scope>NUCLEOTIDE SEQUENCE</scope>
    <source>
        <strain evidence="1">DSM 24743</strain>
    </source>
</reference>
<dbReference type="Pfam" id="PF08958">
    <property type="entry name" value="DUF1871"/>
    <property type="match status" value="1"/>
</dbReference>
<dbReference type="InterPro" id="IPR015053">
    <property type="entry name" value="DUF1871"/>
</dbReference>
<evidence type="ECO:0008006" key="3">
    <source>
        <dbReference type="Google" id="ProtNLM"/>
    </source>
</evidence>
<dbReference type="Proteomes" id="UP000092687">
    <property type="component" value="Chromosome"/>
</dbReference>
<dbReference type="KEGG" id="phc:BBI08_01465"/>
<dbReference type="EMBL" id="CP016537">
    <property type="protein sequence ID" value="ANU12602.1"/>
    <property type="molecule type" value="Genomic_DNA"/>
</dbReference>
<dbReference type="SUPFAM" id="SSF116922">
    <property type="entry name" value="YugE-like"/>
    <property type="match status" value="1"/>
</dbReference>
<sequence length="89" mass="10345">MKRMGMNEMNRKAVEIMKYWDPFAIGSESYGQEIGNVITQLQVLDHPSELAKTIQTSYEYSFGKWIPLEQCVDISYKLIALKFEAKHII</sequence>
<dbReference type="Gene3D" id="1.10.340.20">
    <property type="entry name" value="Apc36109-like domain"/>
    <property type="match status" value="1"/>
</dbReference>
<evidence type="ECO:0000313" key="2">
    <source>
        <dbReference type="Proteomes" id="UP000092687"/>
    </source>
</evidence>